<dbReference type="GO" id="GO:0042597">
    <property type="term" value="C:periplasmic space"/>
    <property type="evidence" value="ECO:0007669"/>
    <property type="project" value="UniProtKB-SubCell"/>
</dbReference>
<organism evidence="10 11">
    <name type="scientific">Stenotrophomonas daejeonensis</name>
    <dbReference type="NCBI Taxonomy" id="659018"/>
    <lineage>
        <taxon>Bacteria</taxon>
        <taxon>Pseudomonadati</taxon>
        <taxon>Pseudomonadota</taxon>
        <taxon>Gammaproteobacteria</taxon>
        <taxon>Lysobacterales</taxon>
        <taxon>Lysobacteraceae</taxon>
        <taxon>Stenotrophomonas</taxon>
    </lineage>
</organism>
<dbReference type="SUPFAM" id="SSF52833">
    <property type="entry name" value="Thioredoxin-like"/>
    <property type="match status" value="1"/>
</dbReference>
<keyword evidence="5" id="KW-1015">Disulfide bond</keyword>
<evidence type="ECO:0000256" key="3">
    <source>
        <dbReference type="ARBA" id="ARBA00022729"/>
    </source>
</evidence>
<feature type="signal peptide" evidence="7">
    <location>
        <begin position="1"/>
        <end position="19"/>
    </location>
</feature>
<accession>A0A0R0DQ22</accession>
<evidence type="ECO:0000313" key="10">
    <source>
        <dbReference type="EMBL" id="KRG83899.1"/>
    </source>
</evidence>
<dbReference type="Pfam" id="PF13098">
    <property type="entry name" value="Thioredoxin_2"/>
    <property type="match status" value="1"/>
</dbReference>
<dbReference type="PANTHER" id="PTHR35272">
    <property type="entry name" value="THIOL:DISULFIDE INTERCHANGE PROTEIN DSBC-RELATED"/>
    <property type="match status" value="1"/>
</dbReference>
<dbReference type="InterPro" id="IPR018950">
    <property type="entry name" value="DiS-bond_isomerase_DsbC/G_N"/>
</dbReference>
<feature type="chain" id="PRO_5010001226" description="Thiol:disulfide interchange protein" evidence="7">
    <location>
        <begin position="20"/>
        <end position="258"/>
    </location>
</feature>
<feature type="domain" description="Disulphide bond isomerase DsbC/G N-terminal" evidence="8">
    <location>
        <begin position="34"/>
        <end position="96"/>
    </location>
</feature>
<name>A0A0R0DQ22_9GAMM</name>
<evidence type="ECO:0000313" key="11">
    <source>
        <dbReference type="Proteomes" id="UP000050940"/>
    </source>
</evidence>
<evidence type="ECO:0000259" key="8">
    <source>
        <dbReference type="Pfam" id="PF10411"/>
    </source>
</evidence>
<comment type="function">
    <text evidence="7">Required for disulfide bond formation in some periplasmic proteins. Acts by transferring its disulfide bond to other proteins and is reduced in the process.</text>
</comment>
<dbReference type="InterPro" id="IPR009094">
    <property type="entry name" value="DiS-bond_isomerase_DsbC/G_N_sf"/>
</dbReference>
<comment type="caution">
    <text evidence="10">The sequence shown here is derived from an EMBL/GenBank/DDBJ whole genome shotgun (WGS) entry which is preliminary data.</text>
</comment>
<gene>
    <name evidence="10" type="ORF">ABB34_10815</name>
</gene>
<dbReference type="STRING" id="659018.ABB34_10815"/>
<keyword evidence="11" id="KW-1185">Reference proteome</keyword>
<dbReference type="EMBL" id="LDJP01000062">
    <property type="protein sequence ID" value="KRG83899.1"/>
    <property type="molecule type" value="Genomic_DNA"/>
</dbReference>
<keyword evidence="6 7" id="KW-0676">Redox-active center</keyword>
<evidence type="ECO:0000256" key="4">
    <source>
        <dbReference type="ARBA" id="ARBA00022764"/>
    </source>
</evidence>
<reference evidence="10 11" key="1">
    <citation type="submission" date="2015-05" db="EMBL/GenBank/DDBJ databases">
        <title>Genome sequencing and analysis of members of genus Stenotrophomonas.</title>
        <authorList>
            <person name="Patil P.P."/>
            <person name="Midha S."/>
            <person name="Patil P.B."/>
        </authorList>
    </citation>
    <scope>NUCLEOTIDE SEQUENCE [LARGE SCALE GENOMIC DNA]</scope>
    <source>
        <strain evidence="10 11">JCM 16244</strain>
    </source>
</reference>
<dbReference type="Proteomes" id="UP000050940">
    <property type="component" value="Unassembled WGS sequence"/>
</dbReference>
<evidence type="ECO:0000256" key="1">
    <source>
        <dbReference type="ARBA" id="ARBA00004418"/>
    </source>
</evidence>
<dbReference type="OrthoDB" id="12976at2"/>
<dbReference type="PANTHER" id="PTHR35272:SF3">
    <property type="entry name" value="THIOL:DISULFIDE INTERCHANGE PROTEIN DSBC"/>
    <property type="match status" value="1"/>
</dbReference>
<dbReference type="InterPro" id="IPR036249">
    <property type="entry name" value="Thioredoxin-like_sf"/>
</dbReference>
<feature type="domain" description="Thioredoxin-like fold" evidence="9">
    <location>
        <begin position="126"/>
        <end position="248"/>
    </location>
</feature>
<evidence type="ECO:0000256" key="6">
    <source>
        <dbReference type="ARBA" id="ARBA00023284"/>
    </source>
</evidence>
<dbReference type="AlphaFoldDB" id="A0A0R0DQ22"/>
<dbReference type="PROSITE" id="PS51257">
    <property type="entry name" value="PROKAR_LIPOPROTEIN"/>
    <property type="match status" value="1"/>
</dbReference>
<evidence type="ECO:0000259" key="9">
    <source>
        <dbReference type="Pfam" id="PF13098"/>
    </source>
</evidence>
<dbReference type="InterPro" id="IPR051470">
    <property type="entry name" value="Thiol:disulfide_interchange"/>
</dbReference>
<dbReference type="RefSeq" id="WP_057641331.1">
    <property type="nucleotide sequence ID" value="NZ_LDJP01000062.1"/>
</dbReference>
<evidence type="ECO:0000256" key="7">
    <source>
        <dbReference type="RuleBase" id="RU364038"/>
    </source>
</evidence>
<dbReference type="Pfam" id="PF10411">
    <property type="entry name" value="DsbC_N"/>
    <property type="match status" value="1"/>
</dbReference>
<dbReference type="InterPro" id="IPR012336">
    <property type="entry name" value="Thioredoxin-like_fold"/>
</dbReference>
<keyword evidence="3 7" id="KW-0732">Signal</keyword>
<dbReference type="Gene3D" id="3.40.30.10">
    <property type="entry name" value="Glutaredoxin"/>
    <property type="match status" value="1"/>
</dbReference>
<dbReference type="InterPro" id="IPR033954">
    <property type="entry name" value="DiS-bond_Isoase_DsbC/G"/>
</dbReference>
<dbReference type="PATRIC" id="fig|659018.3.peg.2265"/>
<dbReference type="CDD" id="cd03020">
    <property type="entry name" value="DsbA_DsbC_DsbG"/>
    <property type="match status" value="1"/>
</dbReference>
<keyword evidence="4 7" id="KW-0574">Periplasm</keyword>
<evidence type="ECO:0000256" key="2">
    <source>
        <dbReference type="ARBA" id="ARBA00009813"/>
    </source>
</evidence>
<dbReference type="SUPFAM" id="SSF54423">
    <property type="entry name" value="DsbC/DsbG N-terminal domain-like"/>
    <property type="match status" value="1"/>
</dbReference>
<dbReference type="Gene3D" id="3.10.450.70">
    <property type="entry name" value="Disulphide bond isomerase, DsbC/G, N-terminal"/>
    <property type="match status" value="1"/>
</dbReference>
<comment type="subcellular location">
    <subcellularLocation>
        <location evidence="1 7">Periplasm</location>
    </subcellularLocation>
</comment>
<protein>
    <recommendedName>
        <fullName evidence="7">Thiol:disulfide interchange protein</fullName>
    </recommendedName>
</protein>
<comment type="similarity">
    <text evidence="2 7">Belongs to the thioredoxin family. DsbC subfamily.</text>
</comment>
<proteinExistence type="inferred from homology"/>
<sequence length="258" mass="27341">MFRLAIAALLGAISLSACAQQPASPVAGATAPAADSAADKRVREALKQLDPNFAPDYIGAAPFPGFREVVVSGQVLYVTDDGRYLMQSQPYDIEKRAMATSTGLLAHRRTLLASLPHADRIVFAPPNAKYTISVFTDIECGYCRKLHQDIAELNRQGIAVEYLAFPRMGLGSKDYTDMISVWCADDRKAALTAAKADRPVAAKSCTNPVAMQYNVGQQLGISGTPAIFAADGSQLGGYLPPAQLKAALERLPGAAGSP</sequence>
<evidence type="ECO:0000256" key="5">
    <source>
        <dbReference type="ARBA" id="ARBA00023157"/>
    </source>
</evidence>